<dbReference type="VEuPathDB" id="VectorBase:SCAU002551"/>
<dbReference type="InterPro" id="IPR051487">
    <property type="entry name" value="Ser/Thr_Proteases_Immune/Dev"/>
</dbReference>
<dbReference type="InterPro" id="IPR033116">
    <property type="entry name" value="TRYPSIN_SER"/>
</dbReference>
<keyword evidence="2" id="KW-0106">Calcium</keyword>
<keyword evidence="5" id="KW-0325">Glycoprotein</keyword>
<dbReference type="SUPFAM" id="SSF50494">
    <property type="entry name" value="Trypsin-like serine proteases"/>
    <property type="match status" value="1"/>
</dbReference>
<dbReference type="Proteomes" id="UP000095300">
    <property type="component" value="Unassembled WGS sequence"/>
</dbReference>
<evidence type="ECO:0000313" key="11">
    <source>
        <dbReference type="Proteomes" id="UP000095300"/>
    </source>
</evidence>
<evidence type="ECO:0000256" key="7">
    <source>
        <dbReference type="RuleBase" id="RU363034"/>
    </source>
</evidence>
<dbReference type="CDD" id="cd00190">
    <property type="entry name" value="Tryp_SPc"/>
    <property type="match status" value="1"/>
</dbReference>
<dbReference type="InterPro" id="IPR001314">
    <property type="entry name" value="Peptidase_S1A"/>
</dbReference>
<keyword evidence="7" id="KW-0645">Protease</keyword>
<dbReference type="InterPro" id="IPR009003">
    <property type="entry name" value="Peptidase_S1_PA"/>
</dbReference>
<keyword evidence="1 8" id="KW-0732">Signal</keyword>
<evidence type="ECO:0000313" key="10">
    <source>
        <dbReference type="EnsemblMetazoa" id="SCAU002551-PA"/>
    </source>
</evidence>
<evidence type="ECO:0000256" key="8">
    <source>
        <dbReference type="SAM" id="SignalP"/>
    </source>
</evidence>
<dbReference type="PRINTS" id="PR00722">
    <property type="entry name" value="CHYMOTRYPSIN"/>
</dbReference>
<keyword evidence="3" id="KW-0865">Zymogen</keyword>
<feature type="chain" id="PRO_5009325721" description="Peptidase S1 domain-containing protein" evidence="8">
    <location>
        <begin position="26"/>
        <end position="349"/>
    </location>
</feature>
<dbReference type="PANTHER" id="PTHR24256">
    <property type="entry name" value="TRYPTASE-RELATED"/>
    <property type="match status" value="1"/>
</dbReference>
<dbReference type="STRING" id="35570.A0A1I8NW61"/>
<dbReference type="SMART" id="SM00020">
    <property type="entry name" value="Tryp_SPc"/>
    <property type="match status" value="1"/>
</dbReference>
<feature type="domain" description="Peptidase S1" evidence="9">
    <location>
        <begin position="104"/>
        <end position="348"/>
    </location>
</feature>
<evidence type="ECO:0000256" key="4">
    <source>
        <dbReference type="ARBA" id="ARBA00023157"/>
    </source>
</evidence>
<evidence type="ECO:0000256" key="3">
    <source>
        <dbReference type="ARBA" id="ARBA00023145"/>
    </source>
</evidence>
<proteinExistence type="inferred from homology"/>
<sequence length="349" mass="39098">MLAVSLTNFLCFSLTVLQLLTPIVAIGEECALNTECVHLRKCPFIKSRIHQMPRKPYCNLNQRGTYVCCPVEPKPYVDSKDQERRVVKECKSYQNVRKCDQSFIVGGEKADPKEFPFMALLIYQRGGESPSYICGGSLISSKFVLSAAHCFYQPRNPNIIRLGELDYGRTDDDASPVNIAIKKYTNHEGYNHLGDKFHDIAVVELEREVQFNDYIMPICLPLVDGRAFTQFLAAGWGAVKDFGESSSHLLKVKLDIFNDNECLGHIDTDADQAINTTIQMCAGSHHYARDTCTGDSGGPLFVDHPDYNCLHLILGVTSFSHGGCANIGYPAFYGRISEYVDWIEKLVWG</sequence>
<dbReference type="InterPro" id="IPR043504">
    <property type="entry name" value="Peptidase_S1_PA_chymotrypsin"/>
</dbReference>
<dbReference type="Pfam" id="PF00089">
    <property type="entry name" value="Trypsin"/>
    <property type="match status" value="1"/>
</dbReference>
<dbReference type="EnsemblMetazoa" id="SCAU002551-RA">
    <property type="protein sequence ID" value="SCAU002551-PA"/>
    <property type="gene ID" value="SCAU002551"/>
</dbReference>
<dbReference type="InterPro" id="IPR001254">
    <property type="entry name" value="Trypsin_dom"/>
</dbReference>
<keyword evidence="4" id="KW-1015">Disulfide bond</keyword>
<name>A0A1I8NW61_STOCA</name>
<reference evidence="10" key="1">
    <citation type="submission" date="2020-05" db="UniProtKB">
        <authorList>
            <consortium name="EnsemblMetazoa"/>
        </authorList>
    </citation>
    <scope>IDENTIFICATION</scope>
    <source>
        <strain evidence="10">USDA</strain>
    </source>
</reference>
<dbReference type="PROSITE" id="PS00135">
    <property type="entry name" value="TRYPSIN_SER"/>
    <property type="match status" value="1"/>
</dbReference>
<dbReference type="Gene3D" id="2.40.10.10">
    <property type="entry name" value="Trypsin-like serine proteases"/>
    <property type="match status" value="2"/>
</dbReference>
<evidence type="ECO:0000259" key="9">
    <source>
        <dbReference type="PROSITE" id="PS50240"/>
    </source>
</evidence>
<dbReference type="KEGG" id="scac:106081470"/>
<dbReference type="OrthoDB" id="6339452at2759"/>
<keyword evidence="11" id="KW-1185">Reference proteome</keyword>
<evidence type="ECO:0000256" key="5">
    <source>
        <dbReference type="ARBA" id="ARBA00023180"/>
    </source>
</evidence>
<dbReference type="GO" id="GO:0006508">
    <property type="term" value="P:proteolysis"/>
    <property type="evidence" value="ECO:0007669"/>
    <property type="project" value="UniProtKB-KW"/>
</dbReference>
<dbReference type="FunFam" id="2.40.10.10:FF:000028">
    <property type="entry name" value="Serine protease easter"/>
    <property type="match status" value="1"/>
</dbReference>
<gene>
    <name evidence="10" type="primary">106081470</name>
</gene>
<organism evidence="10 11">
    <name type="scientific">Stomoxys calcitrans</name>
    <name type="common">Stable fly</name>
    <name type="synonym">Conops calcitrans</name>
    <dbReference type="NCBI Taxonomy" id="35570"/>
    <lineage>
        <taxon>Eukaryota</taxon>
        <taxon>Metazoa</taxon>
        <taxon>Ecdysozoa</taxon>
        <taxon>Arthropoda</taxon>
        <taxon>Hexapoda</taxon>
        <taxon>Insecta</taxon>
        <taxon>Pterygota</taxon>
        <taxon>Neoptera</taxon>
        <taxon>Endopterygota</taxon>
        <taxon>Diptera</taxon>
        <taxon>Brachycera</taxon>
        <taxon>Muscomorpha</taxon>
        <taxon>Muscoidea</taxon>
        <taxon>Muscidae</taxon>
        <taxon>Stomoxys</taxon>
    </lineage>
</organism>
<comment type="similarity">
    <text evidence="6">Belongs to the peptidase S1 family. CLIP subfamily.</text>
</comment>
<dbReference type="InterPro" id="IPR018114">
    <property type="entry name" value="TRYPSIN_HIS"/>
</dbReference>
<protein>
    <recommendedName>
        <fullName evidence="9">Peptidase S1 domain-containing protein</fullName>
    </recommendedName>
</protein>
<dbReference type="AlphaFoldDB" id="A0A1I8NW61"/>
<evidence type="ECO:0000256" key="6">
    <source>
        <dbReference type="ARBA" id="ARBA00024195"/>
    </source>
</evidence>
<accession>A0A1I8NW61</accession>
<keyword evidence="7" id="KW-0720">Serine protease</keyword>
<dbReference type="PROSITE" id="PS00134">
    <property type="entry name" value="TRYPSIN_HIS"/>
    <property type="match status" value="1"/>
</dbReference>
<feature type="signal peptide" evidence="8">
    <location>
        <begin position="1"/>
        <end position="25"/>
    </location>
</feature>
<dbReference type="GO" id="GO:0004252">
    <property type="term" value="F:serine-type endopeptidase activity"/>
    <property type="evidence" value="ECO:0007669"/>
    <property type="project" value="InterPro"/>
</dbReference>
<keyword evidence="7" id="KW-0378">Hydrolase</keyword>
<evidence type="ECO:0000256" key="2">
    <source>
        <dbReference type="ARBA" id="ARBA00022837"/>
    </source>
</evidence>
<dbReference type="PROSITE" id="PS50240">
    <property type="entry name" value="TRYPSIN_DOM"/>
    <property type="match status" value="1"/>
</dbReference>
<evidence type="ECO:0000256" key="1">
    <source>
        <dbReference type="ARBA" id="ARBA00022729"/>
    </source>
</evidence>